<organism evidence="1 2">
    <name type="scientific">Termititenax aidoneus</name>
    <dbReference type="NCBI Taxonomy" id="2218524"/>
    <lineage>
        <taxon>Bacteria</taxon>
        <taxon>Bacillati</taxon>
        <taxon>Candidatus Margulisiibacteriota</taxon>
        <taxon>Candidatus Termititenacia</taxon>
        <taxon>Candidatus Termititenacales</taxon>
        <taxon>Candidatus Termititenacaceae</taxon>
        <taxon>Candidatus Termititenax</taxon>
    </lineage>
</organism>
<sequence length="86" mass="9358">MYLKIIALGPVKKKIKFLVSAIGVGIAAGGIYAASRKLVNSNYIPCCPIHSNAIQELSDASWQNHSDIPVCPIHNNTIQERLGISW</sequence>
<dbReference type="EMBL" id="BGZN01000006">
    <property type="protein sequence ID" value="GBR73077.1"/>
    <property type="molecule type" value="Genomic_DNA"/>
</dbReference>
<name>A0A388T8Y6_TERA1</name>
<comment type="caution">
    <text evidence="1">The sequence shown here is derived from an EMBL/GenBank/DDBJ whole genome shotgun (WGS) entry which is preliminary data.</text>
</comment>
<keyword evidence="2" id="KW-1185">Reference proteome</keyword>
<accession>A0A388T8Y6</accession>
<gene>
    <name evidence="1" type="ORF">NO1_0523</name>
</gene>
<reference evidence="1 2" key="1">
    <citation type="journal article" date="2019" name="ISME J.">
        <title>Genome analyses of uncultured TG2/ZB3 bacteria in 'Margulisbacteria' specifically attached to ectosymbiotic spirochetes of protists in the termite gut.</title>
        <authorList>
            <person name="Utami Y.D."/>
            <person name="Kuwahara H."/>
            <person name="Igai K."/>
            <person name="Murakami T."/>
            <person name="Sugaya K."/>
            <person name="Morikawa T."/>
            <person name="Nagura Y."/>
            <person name="Yuki M."/>
            <person name="Deevong P."/>
            <person name="Inoue T."/>
            <person name="Kihara K."/>
            <person name="Lo N."/>
            <person name="Yamada A."/>
            <person name="Ohkuma M."/>
            <person name="Hongoh Y."/>
        </authorList>
    </citation>
    <scope>NUCLEOTIDE SEQUENCE [LARGE SCALE GENOMIC DNA]</scope>
    <source>
        <strain evidence="1">NkOx7-01</strain>
    </source>
</reference>
<evidence type="ECO:0000313" key="2">
    <source>
        <dbReference type="Proteomes" id="UP000269352"/>
    </source>
</evidence>
<dbReference type="Proteomes" id="UP000269352">
    <property type="component" value="Unassembled WGS sequence"/>
</dbReference>
<evidence type="ECO:0000313" key="1">
    <source>
        <dbReference type="EMBL" id="GBR73077.1"/>
    </source>
</evidence>
<protein>
    <submittedName>
        <fullName evidence="1">Uncharacterized protein</fullName>
    </submittedName>
</protein>
<proteinExistence type="predicted"/>
<dbReference type="AlphaFoldDB" id="A0A388T8Y6"/>